<accession>A0ABV3S5F9</accession>
<gene>
    <name evidence="1" type="ORF">AB3K24_09475</name>
</gene>
<reference evidence="1 2" key="1">
    <citation type="submission" date="2024-07" db="EMBL/GenBank/DDBJ databases">
        <authorList>
            <person name="Yun M."/>
        </authorList>
    </citation>
    <scope>NUCLEOTIDE SEQUENCE [LARGE SCALE GENOMIC DNA]</scope>
    <source>
        <strain evidence="1 2">MS01</strain>
    </source>
</reference>
<proteinExistence type="predicted"/>
<name>A0ABV3S5F9_9LACO</name>
<protein>
    <submittedName>
        <fullName evidence="1">Uncharacterized protein</fullName>
    </submittedName>
</protein>
<evidence type="ECO:0000313" key="2">
    <source>
        <dbReference type="Proteomes" id="UP001556617"/>
    </source>
</evidence>
<comment type="caution">
    <text evidence="1">The sequence shown here is derived from an EMBL/GenBank/DDBJ whole genome shotgun (WGS) entry which is preliminary data.</text>
</comment>
<evidence type="ECO:0000313" key="1">
    <source>
        <dbReference type="EMBL" id="MEX0381556.1"/>
    </source>
</evidence>
<dbReference type="RefSeq" id="WP_367975356.1">
    <property type="nucleotide sequence ID" value="NZ_JBFPEQ010000001.1"/>
</dbReference>
<dbReference type="Proteomes" id="UP001556617">
    <property type="component" value="Unassembled WGS sequence"/>
</dbReference>
<sequence>MLVENAVEQMNLATDDDKQDAFNWVLATLQSRVAAKIHSRQYSYFIKSSTGALVKVANLDVYLARLIDNHDKIKGNRWIELT</sequence>
<organism evidence="1 2">
    <name type="scientific">Leuconostoc aquikimchii</name>
    <dbReference type="NCBI Taxonomy" id="3236804"/>
    <lineage>
        <taxon>Bacteria</taxon>
        <taxon>Bacillati</taxon>
        <taxon>Bacillota</taxon>
        <taxon>Bacilli</taxon>
        <taxon>Lactobacillales</taxon>
        <taxon>Lactobacillaceae</taxon>
        <taxon>Leuconostoc</taxon>
    </lineage>
</organism>
<dbReference type="EMBL" id="JBFPER010000001">
    <property type="protein sequence ID" value="MEX0381556.1"/>
    <property type="molecule type" value="Genomic_DNA"/>
</dbReference>
<keyword evidence="2" id="KW-1185">Reference proteome</keyword>